<dbReference type="RefSeq" id="WP_147122159.1">
    <property type="nucleotide sequence ID" value="NZ_VOPY01000001.1"/>
</dbReference>
<dbReference type="InterPro" id="IPR001296">
    <property type="entry name" value="Glyco_trans_1"/>
</dbReference>
<sequence>MTDRRRVLVVSDRYPPEIAGGAELSLHDTLKALDPVEWECRVIALSDRAGVRRTTFDGIPVAFVGSEDGWPVRLGQIKARLSPMGRWQKRLIGPFVALGLLVAYLAQSFAGIGRRLGRVVLLAMLAAFDRDHFGRLEEAYDRRSPPSRLIQAAIDDWHPDIVHFDNKDSIMLSPTLDTGSARTVAMVRDHRFFCGHPRQRMMVGERACATCAFGCVGDLGQPQRGMIEREMAQAITLRHAALAGIDTVLTTSDYLVDQLARAGVGQIAMALGNPHPPVADYARAADGVVRADPPEILFVGHLRDAKGPMVLIDCLPQLADALDTFKLVFAGRGPLHDAIVARAQAMGLGRHVEMLGFAPRDDIYRRLARASVVVGPTIGPEGFGRLPLEAAIARRPIVASAQGGHLETIIDGTTGRLVAPGDRTALAQAIVDLVTHPDAAAAMGEAAHAHVLDRFSAQAVADRLVGAWRTLLGQA</sequence>
<gene>
    <name evidence="5" type="ORF">FSZ31_05820</name>
</gene>
<dbReference type="CDD" id="cd03801">
    <property type="entry name" value="GT4_PimA-like"/>
    <property type="match status" value="1"/>
</dbReference>
<dbReference type="Pfam" id="PF00534">
    <property type="entry name" value="Glycos_transf_1"/>
    <property type="match status" value="1"/>
</dbReference>
<dbReference type="GO" id="GO:0016757">
    <property type="term" value="F:glycosyltransferase activity"/>
    <property type="evidence" value="ECO:0007669"/>
    <property type="project" value="UniProtKB-KW"/>
</dbReference>
<feature type="transmembrane region" description="Helical" evidence="3">
    <location>
        <begin position="91"/>
        <end position="110"/>
    </location>
</feature>
<dbReference type="EMBL" id="VOPY01000001">
    <property type="protein sequence ID" value="TXC74223.1"/>
    <property type="molecule type" value="Genomic_DNA"/>
</dbReference>
<keyword evidence="3" id="KW-1133">Transmembrane helix</keyword>
<dbReference type="SUPFAM" id="SSF53756">
    <property type="entry name" value="UDP-Glycosyltransferase/glycogen phosphorylase"/>
    <property type="match status" value="1"/>
</dbReference>
<evidence type="ECO:0000313" key="5">
    <source>
        <dbReference type="EMBL" id="TXC74223.1"/>
    </source>
</evidence>
<evidence type="ECO:0000259" key="4">
    <source>
        <dbReference type="Pfam" id="PF00534"/>
    </source>
</evidence>
<keyword evidence="3" id="KW-0812">Transmembrane</keyword>
<dbReference type="PANTHER" id="PTHR12526:SF510">
    <property type="entry name" value="D-INOSITOL 3-PHOSPHATE GLYCOSYLTRANSFERASE"/>
    <property type="match status" value="1"/>
</dbReference>
<evidence type="ECO:0000256" key="1">
    <source>
        <dbReference type="ARBA" id="ARBA00022676"/>
    </source>
</evidence>
<comment type="caution">
    <text evidence="5">The sequence shown here is derived from an EMBL/GenBank/DDBJ whole genome shotgun (WGS) entry which is preliminary data.</text>
</comment>
<feature type="domain" description="Glycosyl transferase family 1" evidence="4">
    <location>
        <begin position="290"/>
        <end position="448"/>
    </location>
</feature>
<dbReference type="Gene3D" id="3.40.50.2000">
    <property type="entry name" value="Glycogen Phosphorylase B"/>
    <property type="match status" value="2"/>
</dbReference>
<reference evidence="5 6" key="1">
    <citation type="submission" date="2019-08" db="EMBL/GenBank/DDBJ databases">
        <title>Sphingorhabdus soil sp. nov., isolated from arctic soil.</title>
        <authorList>
            <person name="Liu Y."/>
        </authorList>
    </citation>
    <scope>NUCLEOTIDE SEQUENCE [LARGE SCALE GENOMIC DNA]</scope>
    <source>
        <strain evidence="5 6">D-2Q-5-6</strain>
    </source>
</reference>
<evidence type="ECO:0000256" key="2">
    <source>
        <dbReference type="ARBA" id="ARBA00022679"/>
    </source>
</evidence>
<organism evidence="5 6">
    <name type="scientific">Flavisphingopyxis soli</name>
    <dbReference type="NCBI Taxonomy" id="2601267"/>
    <lineage>
        <taxon>Bacteria</taxon>
        <taxon>Pseudomonadati</taxon>
        <taxon>Pseudomonadota</taxon>
        <taxon>Alphaproteobacteria</taxon>
        <taxon>Sphingomonadales</taxon>
        <taxon>Sphingopyxidaceae</taxon>
        <taxon>Flavisphingopyxis</taxon>
    </lineage>
</organism>
<accession>A0A5C6UM48</accession>
<dbReference type="AlphaFoldDB" id="A0A5C6UM48"/>
<evidence type="ECO:0000256" key="3">
    <source>
        <dbReference type="SAM" id="Phobius"/>
    </source>
</evidence>
<protein>
    <submittedName>
        <fullName evidence="5">Glycosyltransferase family 4 protein</fullName>
    </submittedName>
</protein>
<name>A0A5C6UM48_9SPHN</name>
<keyword evidence="2 5" id="KW-0808">Transferase</keyword>
<proteinExistence type="predicted"/>
<dbReference type="PANTHER" id="PTHR12526">
    <property type="entry name" value="GLYCOSYLTRANSFERASE"/>
    <property type="match status" value="1"/>
</dbReference>
<keyword evidence="3" id="KW-0472">Membrane</keyword>
<keyword evidence="6" id="KW-1185">Reference proteome</keyword>
<dbReference type="Proteomes" id="UP000321129">
    <property type="component" value="Unassembled WGS sequence"/>
</dbReference>
<keyword evidence="1" id="KW-0328">Glycosyltransferase</keyword>
<dbReference type="OrthoDB" id="9801573at2"/>
<evidence type="ECO:0000313" key="6">
    <source>
        <dbReference type="Proteomes" id="UP000321129"/>
    </source>
</evidence>